<reference evidence="2" key="1">
    <citation type="submission" date="2018-06" db="EMBL/GenBank/DDBJ databases">
        <authorList>
            <person name="Zhirakovskaya E."/>
        </authorList>
    </citation>
    <scope>NUCLEOTIDE SEQUENCE</scope>
</reference>
<sequence length="969" mass="107956">MIQLIAFGRDPLLAAARQILAYHQDTLPDLSRCQILIADNQCAAGLRAALLDEAEKRGFSALLGPNINRLDNWLLRFSDPDQAILRHPAQELILGEALRHAQQLYSDTDPWLLADQLLTLFEELSHNQSPLTDTLDSFQQTLQQAYGLPQPSAALQQEAYILHTLWQAWRQQLDDENATDPASAYLSCLRHSLDQVLEEELWLLGFTGFSGAELHWLQQLLDGGRAHLLLHGSAMGTGNHPDAPLRRITAQIGIEDGGNDTHTDLQPDAYTAFMQALYTTGGGHLKQRAEAFAKHFPIDPVAPRLCTLCTDNPEMEAQAVALQVRRWLLDGHQPIAIVSEDRRLARRIRAMLEASDIQLDDPAGWALSTTSAAAIVERWLETVEEDFACGPMLDVLKSPFLNTEPGDRHLALVRRLEQDIVLHENIARGLERYRRHLDLRSERLPGDWSEHVHRDLHALLNRLDHAAAPLIPLLNGSHPAQLCIEAIRNSLLELGTWQALEADLAGQMVIETLNELGTATASFETQLNWQELRAWLGRHLERATFRVAGGSSAVKLLTLEQTRLQYFAGIIIAGCSREYLPGSPSGQTFFNQQVRAQLGLPTWSEQLTTRLHHFVRILHSADHLLLTQHTEIDGEPVPVSPWLELLETFHANAYPGSLEDADLKALLGRAGTLPASPDTTPLPALTQRPQPVVPVALQPRTWSASSHQRLIDCPYRFFAADVLGLKPQEAISEALSKADYGALIHRVLEAFHSDIQQLPGPWSGPLDADRREQAIVLLENISQAVFKRVIADDFEARGWLQQWRACIPAYIDWQTRRQQDWQVQAVEVKAEKSVGEGLLKGRIDRIDCNRSQRGILDYKTGKPPAAADVLCGEAVQLPSYALMLDEPVAQLDYLQIGKAVVKPALKLPDEAVSTLITAVGSRLADLQQALQCNAPLPAWGDDKTCNWCEFSGVCRRAMWQDEFDPTALT</sequence>
<dbReference type="InterPro" id="IPR027417">
    <property type="entry name" value="P-loop_NTPase"/>
</dbReference>
<evidence type="ECO:0000313" key="2">
    <source>
        <dbReference type="EMBL" id="VAW82320.1"/>
    </source>
</evidence>
<dbReference type="SUPFAM" id="SSF52540">
    <property type="entry name" value="P-loop containing nucleoside triphosphate hydrolases"/>
    <property type="match status" value="1"/>
</dbReference>
<accession>A0A3B0Z032</accession>
<dbReference type="Gene3D" id="3.90.320.10">
    <property type="match status" value="1"/>
</dbReference>
<feature type="domain" description="PD-(D/E)XK endonuclease-like" evidence="1">
    <location>
        <begin position="701"/>
        <end position="955"/>
    </location>
</feature>
<dbReference type="InterPro" id="IPR038726">
    <property type="entry name" value="PDDEXK_AddAB-type"/>
</dbReference>
<protein>
    <recommendedName>
        <fullName evidence="1">PD-(D/E)XK endonuclease-like domain-containing protein</fullName>
    </recommendedName>
</protein>
<gene>
    <name evidence="2" type="ORF">MNBD_GAMMA13-767</name>
</gene>
<evidence type="ECO:0000259" key="1">
    <source>
        <dbReference type="Pfam" id="PF12705"/>
    </source>
</evidence>
<dbReference type="AlphaFoldDB" id="A0A3B0Z032"/>
<name>A0A3B0Z032_9ZZZZ</name>
<proteinExistence type="predicted"/>
<dbReference type="EMBL" id="UOFK01000308">
    <property type="protein sequence ID" value="VAW82320.1"/>
    <property type="molecule type" value="Genomic_DNA"/>
</dbReference>
<organism evidence="2">
    <name type="scientific">hydrothermal vent metagenome</name>
    <dbReference type="NCBI Taxonomy" id="652676"/>
    <lineage>
        <taxon>unclassified sequences</taxon>
        <taxon>metagenomes</taxon>
        <taxon>ecological metagenomes</taxon>
    </lineage>
</organism>
<dbReference type="Pfam" id="PF12705">
    <property type="entry name" value="PDDEXK_1"/>
    <property type="match status" value="1"/>
</dbReference>
<dbReference type="InterPro" id="IPR011604">
    <property type="entry name" value="PDDEXK-like_dom_sf"/>
</dbReference>